<gene>
    <name evidence="2" type="ORF">CVP04_06250</name>
</gene>
<evidence type="ECO:0000313" key="3">
    <source>
        <dbReference type="Proteomes" id="UP000230282"/>
    </source>
</evidence>
<reference evidence="2 3" key="1">
    <citation type="submission" date="2017-11" db="EMBL/GenBank/DDBJ databases">
        <title>Reclassification of Bisgaard taxon 5 as Caviibacterium pharyngocola gen. nov., sp. nov.</title>
        <authorList>
            <person name="Christensen H."/>
        </authorList>
    </citation>
    <scope>NUCLEOTIDE SEQUENCE [LARGE SCALE GENOMIC DNA]</scope>
    <source>
        <strain evidence="2 3">7_3</strain>
    </source>
</reference>
<evidence type="ECO:0008006" key="4">
    <source>
        <dbReference type="Google" id="ProtNLM"/>
    </source>
</evidence>
<proteinExistence type="predicted"/>
<keyword evidence="3" id="KW-1185">Reference proteome</keyword>
<dbReference type="EMBL" id="PHGZ01000013">
    <property type="protein sequence ID" value="PJG82960.1"/>
    <property type="molecule type" value="Genomic_DNA"/>
</dbReference>
<name>A0A2M8RVQ6_9PAST</name>
<feature type="coiled-coil region" evidence="1">
    <location>
        <begin position="43"/>
        <end position="70"/>
    </location>
</feature>
<dbReference type="Proteomes" id="UP000230282">
    <property type="component" value="Unassembled WGS sequence"/>
</dbReference>
<evidence type="ECO:0000313" key="2">
    <source>
        <dbReference type="EMBL" id="PJG82960.1"/>
    </source>
</evidence>
<dbReference type="OrthoDB" id="5678912at2"/>
<dbReference type="RefSeq" id="WP_100296651.1">
    <property type="nucleotide sequence ID" value="NZ_PHGZ01000013.1"/>
</dbReference>
<organism evidence="2 3">
    <name type="scientific">Caviibacterium pharyngocola</name>
    <dbReference type="NCBI Taxonomy" id="28159"/>
    <lineage>
        <taxon>Bacteria</taxon>
        <taxon>Pseudomonadati</taxon>
        <taxon>Pseudomonadota</taxon>
        <taxon>Gammaproteobacteria</taxon>
        <taxon>Pasteurellales</taxon>
        <taxon>Pasteurellaceae</taxon>
        <taxon>Caviibacterium</taxon>
    </lineage>
</organism>
<dbReference type="AlphaFoldDB" id="A0A2M8RVQ6"/>
<evidence type="ECO:0000256" key="1">
    <source>
        <dbReference type="SAM" id="Coils"/>
    </source>
</evidence>
<protein>
    <recommendedName>
        <fullName evidence="4">Competence protein C</fullName>
    </recommendedName>
</protein>
<comment type="caution">
    <text evidence="2">The sequence shown here is derived from an EMBL/GenBank/DDBJ whole genome shotgun (WGS) entry which is preliminary data.</text>
</comment>
<sequence>MKLQRLTHPQHSFGKLADLSVWQQSGLFCLILCLILTLPLKDWLQLNARVQQLREENENKVEQLTHQQKILATLRKHSENGEFTAESAAKIAAVNQYIRELLPHHLSVLHNQWEMRQSPQLSLHLQGNFTDFSAFFTALLQKDTQLDILRLAIYRTDNEHFASIQAEISLQLAFNEE</sequence>
<accession>A0A2M8RVQ6</accession>
<keyword evidence="1" id="KW-0175">Coiled coil</keyword>